<dbReference type="EMBL" id="CP017480">
    <property type="protein sequence ID" value="APG06223.1"/>
    <property type="molecule type" value="Genomic_DNA"/>
</dbReference>
<dbReference type="AlphaFoldDB" id="A0A1L3EYV5"/>
<feature type="transmembrane region" description="Helical" evidence="8">
    <location>
        <begin position="318"/>
        <end position="339"/>
    </location>
</feature>
<feature type="transmembrane region" description="Helical" evidence="8">
    <location>
        <begin position="262"/>
        <end position="282"/>
    </location>
</feature>
<evidence type="ECO:0000256" key="7">
    <source>
        <dbReference type="ARBA" id="ARBA00023136"/>
    </source>
</evidence>
<keyword evidence="3" id="KW-0328">Glycosyltransferase</keyword>
<feature type="transmembrane region" description="Helical" evidence="8">
    <location>
        <begin position="184"/>
        <end position="205"/>
    </location>
</feature>
<organism evidence="10 11">
    <name type="scientific">Luteibacter rhizovicinus DSM 16549</name>
    <dbReference type="NCBI Taxonomy" id="1440763"/>
    <lineage>
        <taxon>Bacteria</taxon>
        <taxon>Pseudomonadati</taxon>
        <taxon>Pseudomonadota</taxon>
        <taxon>Gammaproteobacteria</taxon>
        <taxon>Lysobacterales</taxon>
        <taxon>Rhodanobacteraceae</taxon>
        <taxon>Luteibacter</taxon>
    </lineage>
</organism>
<keyword evidence="5 8" id="KW-0812">Transmembrane</keyword>
<evidence type="ECO:0000313" key="10">
    <source>
        <dbReference type="EMBL" id="APG06223.1"/>
    </source>
</evidence>
<evidence type="ECO:0000256" key="1">
    <source>
        <dbReference type="ARBA" id="ARBA00004651"/>
    </source>
</evidence>
<evidence type="ECO:0000256" key="4">
    <source>
        <dbReference type="ARBA" id="ARBA00022679"/>
    </source>
</evidence>
<evidence type="ECO:0000256" key="5">
    <source>
        <dbReference type="ARBA" id="ARBA00022692"/>
    </source>
</evidence>
<dbReference type="STRING" id="1440763.BJI69_21485"/>
<name>A0A1L3EYV5_9GAMM</name>
<keyword evidence="4 10" id="KW-0808">Transferase</keyword>
<dbReference type="InterPro" id="IPR038731">
    <property type="entry name" value="RgtA/B/C-like"/>
</dbReference>
<feature type="domain" description="Glycosyltransferase RgtA/B/C/D-like" evidence="9">
    <location>
        <begin position="43"/>
        <end position="201"/>
    </location>
</feature>
<feature type="transmembrane region" description="Helical" evidence="8">
    <location>
        <begin position="294"/>
        <end position="311"/>
    </location>
</feature>
<keyword evidence="6 8" id="KW-1133">Transmembrane helix</keyword>
<reference evidence="11" key="1">
    <citation type="submission" date="2016-09" db="EMBL/GenBank/DDBJ databases">
        <authorList>
            <person name="Lysoe E."/>
        </authorList>
    </citation>
    <scope>NUCLEOTIDE SEQUENCE [LARGE SCALE GENOMIC DNA]</scope>
    <source>
        <strain evidence="11">LJ96T</strain>
    </source>
</reference>
<keyword evidence="2" id="KW-1003">Cell membrane</keyword>
<dbReference type="Proteomes" id="UP000182987">
    <property type="component" value="Chromosome"/>
</dbReference>
<evidence type="ECO:0000256" key="3">
    <source>
        <dbReference type="ARBA" id="ARBA00022676"/>
    </source>
</evidence>
<dbReference type="PANTHER" id="PTHR33908">
    <property type="entry name" value="MANNOSYLTRANSFERASE YKCB-RELATED"/>
    <property type="match status" value="1"/>
</dbReference>
<dbReference type="PANTHER" id="PTHR33908:SF11">
    <property type="entry name" value="MEMBRANE PROTEIN"/>
    <property type="match status" value="1"/>
</dbReference>
<keyword evidence="7 8" id="KW-0472">Membrane</keyword>
<comment type="subcellular location">
    <subcellularLocation>
        <location evidence="1">Cell membrane</location>
        <topology evidence="1">Multi-pass membrane protein</topology>
    </subcellularLocation>
</comment>
<dbReference type="InterPro" id="IPR050297">
    <property type="entry name" value="LipidA_mod_glycosyltrf_83"/>
</dbReference>
<feature type="transmembrane region" description="Helical" evidence="8">
    <location>
        <begin position="99"/>
        <end position="131"/>
    </location>
</feature>
<dbReference type="KEGG" id="lrz:BJI69_21485"/>
<accession>A0A1L3EYV5</accession>
<evidence type="ECO:0000259" key="9">
    <source>
        <dbReference type="Pfam" id="PF13231"/>
    </source>
</evidence>
<evidence type="ECO:0000313" key="11">
    <source>
        <dbReference type="Proteomes" id="UP000182987"/>
    </source>
</evidence>
<dbReference type="Pfam" id="PF13231">
    <property type="entry name" value="PMT_2"/>
    <property type="match status" value="1"/>
</dbReference>
<sequence length="527" mass="57315">MFLIIFVVALLLKVVIAATLSPFGDEAFYWQESLSPAWGYSDLPPLTAWLIGLSEGVFGHALLSMRLPFLLIGAALPWQVGAIARRFGGEMARWQAATFAALLPLVGSMGVLALPDVPLTFAIVLATHGLLAALETDRRRDWVLLGTGLAIAWMTHYRAAMPMLAGLLFLIATSRGRLQWKRPGLWLAMAVASLGLFPLAIYNLAAHGAGLAFQLVERNPWRFHADALVQPLEQAIACTPLAWVVLMWALWQAWRRRGDAPFDVIAMVAGSFIVLYFVLGLFADDVRFRAHWPLPGFVLLCAILPSLLAHAGRGWRRFAFVGFVLAGVGLLTGLGYLALAASPNGARVLADVKAFPSNFTGWRESSEAVRTSLAKDPSALIVADNFMLAAELRFALGGSHVVYALDSPLNTKHGRAPQLAVWGIDESGLARRAGQRVLLVVDETSLREREKRDWLASVCSRVEIGEPPIRLDLFDGRRRFALYDATARAVPGPRIAPDECIVWREAYRASIVPVGGSSGQGDAGVAK</sequence>
<evidence type="ECO:0000256" key="2">
    <source>
        <dbReference type="ARBA" id="ARBA00022475"/>
    </source>
</evidence>
<dbReference type="GO" id="GO:0005886">
    <property type="term" value="C:plasma membrane"/>
    <property type="evidence" value="ECO:0007669"/>
    <property type="project" value="UniProtKB-SubCell"/>
</dbReference>
<keyword evidence="11" id="KW-1185">Reference proteome</keyword>
<feature type="transmembrane region" description="Helical" evidence="8">
    <location>
        <begin position="232"/>
        <end position="250"/>
    </location>
</feature>
<dbReference type="GO" id="GO:0009103">
    <property type="term" value="P:lipopolysaccharide biosynthetic process"/>
    <property type="evidence" value="ECO:0007669"/>
    <property type="project" value="UniProtKB-ARBA"/>
</dbReference>
<feature type="transmembrane region" description="Helical" evidence="8">
    <location>
        <begin position="151"/>
        <end position="172"/>
    </location>
</feature>
<dbReference type="GO" id="GO:0016763">
    <property type="term" value="F:pentosyltransferase activity"/>
    <property type="evidence" value="ECO:0007669"/>
    <property type="project" value="TreeGrafter"/>
</dbReference>
<proteinExistence type="predicted"/>
<protein>
    <submittedName>
        <fullName evidence="10">4-amino-4-deoxy-L-arabinose transferase</fullName>
    </submittedName>
</protein>
<feature type="transmembrane region" description="Helical" evidence="8">
    <location>
        <begin position="57"/>
        <end position="78"/>
    </location>
</feature>
<evidence type="ECO:0000256" key="6">
    <source>
        <dbReference type="ARBA" id="ARBA00022989"/>
    </source>
</evidence>
<dbReference type="RefSeq" id="WP_052767293.1">
    <property type="nucleotide sequence ID" value="NZ_CP017480.1"/>
</dbReference>
<evidence type="ECO:0000256" key="8">
    <source>
        <dbReference type="SAM" id="Phobius"/>
    </source>
</evidence>
<gene>
    <name evidence="10" type="ORF">BJI69_21485</name>
</gene>